<dbReference type="PROSITE" id="PS50893">
    <property type="entry name" value="ABC_TRANSPORTER_2"/>
    <property type="match status" value="1"/>
</dbReference>
<proteinExistence type="predicted"/>
<gene>
    <name evidence="5" type="ORF">B5C08_10295</name>
</gene>
<dbReference type="InterPro" id="IPR003439">
    <property type="entry name" value="ABC_transporter-like_ATP-bd"/>
</dbReference>
<dbReference type="InterPro" id="IPR017911">
    <property type="entry name" value="MacB-like_ATP-bd"/>
</dbReference>
<dbReference type="Proteomes" id="UP000218335">
    <property type="component" value="Unassembled WGS sequence"/>
</dbReference>
<feature type="domain" description="ABC transporter" evidence="4">
    <location>
        <begin position="4"/>
        <end position="219"/>
    </location>
</feature>
<dbReference type="InterPro" id="IPR017871">
    <property type="entry name" value="ABC_transporter-like_CS"/>
</dbReference>
<dbReference type="PANTHER" id="PTHR42781:SF4">
    <property type="entry name" value="SPERMIDINE_PUTRESCINE IMPORT ATP-BINDING PROTEIN POTA"/>
    <property type="match status" value="1"/>
</dbReference>
<dbReference type="CDD" id="cd03255">
    <property type="entry name" value="ABC_MJ0796_LolCDE_FtsE"/>
    <property type="match status" value="1"/>
</dbReference>
<protein>
    <submittedName>
        <fullName evidence="5">ABC transporter</fullName>
    </submittedName>
</protein>
<keyword evidence="3" id="KW-0067">ATP-binding</keyword>
<dbReference type="AlphaFoldDB" id="A0A2A4GV74"/>
<evidence type="ECO:0000313" key="5">
    <source>
        <dbReference type="EMBL" id="PCF54368.1"/>
    </source>
</evidence>
<dbReference type="Gene3D" id="3.40.50.300">
    <property type="entry name" value="P-loop containing nucleotide triphosphate hydrolases"/>
    <property type="match status" value="1"/>
</dbReference>
<dbReference type="InterPro" id="IPR027417">
    <property type="entry name" value="P-loop_NTPase"/>
</dbReference>
<dbReference type="SUPFAM" id="SSF52540">
    <property type="entry name" value="P-loop containing nucleoside triphosphate hydrolases"/>
    <property type="match status" value="1"/>
</dbReference>
<dbReference type="PANTHER" id="PTHR42781">
    <property type="entry name" value="SPERMIDINE/PUTRESCINE IMPORT ATP-BINDING PROTEIN POTA"/>
    <property type="match status" value="1"/>
</dbReference>
<organism evidence="5 6">
    <name type="scientific">Staphylococcus delphini</name>
    <dbReference type="NCBI Taxonomy" id="53344"/>
    <lineage>
        <taxon>Bacteria</taxon>
        <taxon>Bacillati</taxon>
        <taxon>Bacillota</taxon>
        <taxon>Bacilli</taxon>
        <taxon>Bacillales</taxon>
        <taxon>Staphylococcaceae</taxon>
        <taxon>Staphylococcus</taxon>
        <taxon>Staphylococcus intermedius group</taxon>
    </lineage>
</organism>
<dbReference type="SMART" id="SM00382">
    <property type="entry name" value="AAA"/>
    <property type="match status" value="1"/>
</dbReference>
<evidence type="ECO:0000259" key="4">
    <source>
        <dbReference type="PROSITE" id="PS50893"/>
    </source>
</evidence>
<dbReference type="GO" id="GO:0016887">
    <property type="term" value="F:ATP hydrolysis activity"/>
    <property type="evidence" value="ECO:0007669"/>
    <property type="project" value="InterPro"/>
</dbReference>
<dbReference type="RefSeq" id="WP_096593392.1">
    <property type="nucleotide sequence ID" value="NZ_MWRM01000003.1"/>
</dbReference>
<comment type="caution">
    <text evidence="5">The sequence shown here is derived from an EMBL/GenBank/DDBJ whole genome shotgun (WGS) entry which is preliminary data.</text>
</comment>
<dbReference type="InterPro" id="IPR003593">
    <property type="entry name" value="AAA+_ATPase"/>
</dbReference>
<evidence type="ECO:0000256" key="3">
    <source>
        <dbReference type="ARBA" id="ARBA00022840"/>
    </source>
</evidence>
<evidence type="ECO:0000256" key="1">
    <source>
        <dbReference type="ARBA" id="ARBA00022448"/>
    </source>
</evidence>
<dbReference type="PROSITE" id="PS00211">
    <property type="entry name" value="ABC_TRANSPORTER_1"/>
    <property type="match status" value="1"/>
</dbReference>
<evidence type="ECO:0000256" key="2">
    <source>
        <dbReference type="ARBA" id="ARBA00022741"/>
    </source>
</evidence>
<dbReference type="GO" id="GO:0005524">
    <property type="term" value="F:ATP binding"/>
    <property type="evidence" value="ECO:0007669"/>
    <property type="project" value="UniProtKB-KW"/>
</dbReference>
<sequence>MKAIEINHITKKFGSRTIIRDFSLDIHQGEFVAIVGKSGCGKSTLLNMIGLLETIETGEVKIYNQAIPNINSATATKLRRHTINYLFQSYALISDMTVKDNLLLALEYVKISKKEKIDKIQQVLQKLEIDTLLNDKINTLSGGEQQRVAVARTILKPRDIILADEPTGALDPKLADIAFEFIRELRDTDNKTIVLVTHNIEQAKQADRLIDLNALNEKVS</sequence>
<keyword evidence="1" id="KW-0813">Transport</keyword>
<evidence type="ECO:0000313" key="6">
    <source>
        <dbReference type="Proteomes" id="UP000218335"/>
    </source>
</evidence>
<keyword evidence="2" id="KW-0547">Nucleotide-binding</keyword>
<dbReference type="InterPro" id="IPR050093">
    <property type="entry name" value="ABC_SmlMolc_Importer"/>
</dbReference>
<accession>A0A2A4GV74</accession>
<reference evidence="5 6" key="1">
    <citation type="journal article" date="2017" name="PLoS ONE">
        <title>Development of a real-time PCR for detection of Staphylococcus pseudintermedius using a novel automated comparison of whole-genome sequences.</title>
        <authorList>
            <person name="Verstappen K.M."/>
            <person name="Huijbregts L."/>
            <person name="Spaninks M."/>
            <person name="Wagenaar J.A."/>
            <person name="Fluit A.C."/>
            <person name="Duim B."/>
        </authorList>
    </citation>
    <scope>NUCLEOTIDE SEQUENCE [LARGE SCALE GENOMIC DNA]</scope>
    <source>
        <strain evidence="5 6">215070706401-1</strain>
    </source>
</reference>
<name>A0A2A4GV74_9STAP</name>
<dbReference type="Pfam" id="PF00005">
    <property type="entry name" value="ABC_tran"/>
    <property type="match status" value="1"/>
</dbReference>
<dbReference type="EMBL" id="MWUU01000014">
    <property type="protein sequence ID" value="PCF54368.1"/>
    <property type="molecule type" value="Genomic_DNA"/>
</dbReference>